<gene>
    <name evidence="2" type="ORF">F2P44_17860</name>
</gene>
<comment type="caution">
    <text evidence="2">The sequence shown here is derived from an EMBL/GenBank/DDBJ whole genome shotgun (WGS) entry which is preliminary data.</text>
</comment>
<evidence type="ECO:0000313" key="2">
    <source>
        <dbReference type="EMBL" id="NHZ81126.1"/>
    </source>
</evidence>
<sequence length="286" mass="31042">MADLPKPKKTDDAALSARAIERFKLLKKDARTIAAQQVLRLESAMCTQRRWHPHAFRAFLATHPLLRHLVQRLVWGTYSTDGERLLACFRVTADGAFTDAGDNAIDLPGDDSVRIGVPHALDLASADAAAFGQLFADYELLQPFAQIGRDTHHLEAGERGEHALRRWEGRSVTTGALLGLLNRGWRRGEAQDGGSIWDFRKPLGAGAMASLGIAPGIVVGMMREGEVQTVGPVLVGRVGQWDTLDTSVALGALPAVAVSELIRDMEYVCALPGRHSDTDRTHDAAI</sequence>
<evidence type="ECO:0000259" key="1">
    <source>
        <dbReference type="Pfam" id="PF13569"/>
    </source>
</evidence>
<evidence type="ECO:0000313" key="3">
    <source>
        <dbReference type="Proteomes" id="UP000621455"/>
    </source>
</evidence>
<name>A0ABX0NEY5_9BURK</name>
<dbReference type="Pfam" id="PF13569">
    <property type="entry name" value="DUF4132"/>
    <property type="match status" value="1"/>
</dbReference>
<proteinExistence type="predicted"/>
<reference evidence="2 3" key="1">
    <citation type="submission" date="2019-10" db="EMBL/GenBank/DDBJ databases">
        <title>Taxonomy of Antarctic Massilia spp.: description of Massilia rubra sp. nov., Massilia aquatica sp. nov., Massilia mucilaginosa sp. nov., Massilia frigida sp. nov. isolated from streams, lakes and regoliths.</title>
        <authorList>
            <person name="Holochova P."/>
            <person name="Sedlacek I."/>
            <person name="Kralova S."/>
            <person name="Maslanova I."/>
            <person name="Busse H.-J."/>
            <person name="Stankova E."/>
            <person name="Vrbovska V."/>
            <person name="Kovarovic V."/>
            <person name="Bartak M."/>
            <person name="Svec P."/>
            <person name="Pantucek R."/>
        </authorList>
    </citation>
    <scope>NUCLEOTIDE SEQUENCE [LARGE SCALE GENOMIC DNA]</scope>
    <source>
        <strain evidence="2 3">CCM 8695</strain>
    </source>
</reference>
<feature type="domain" description="DUF4132" evidence="1">
    <location>
        <begin position="2"/>
        <end position="185"/>
    </location>
</feature>
<dbReference type="EMBL" id="WHJG01000018">
    <property type="protein sequence ID" value="NHZ81126.1"/>
    <property type="molecule type" value="Genomic_DNA"/>
</dbReference>
<dbReference type="Proteomes" id="UP000621455">
    <property type="component" value="Unassembled WGS sequence"/>
</dbReference>
<organism evidence="2 3">
    <name type="scientific">Massilia frigida</name>
    <dbReference type="NCBI Taxonomy" id="2609281"/>
    <lineage>
        <taxon>Bacteria</taxon>
        <taxon>Pseudomonadati</taxon>
        <taxon>Pseudomonadota</taxon>
        <taxon>Betaproteobacteria</taxon>
        <taxon>Burkholderiales</taxon>
        <taxon>Oxalobacteraceae</taxon>
        <taxon>Telluria group</taxon>
        <taxon>Massilia</taxon>
    </lineage>
</organism>
<dbReference type="InterPro" id="IPR025406">
    <property type="entry name" value="DUF4132"/>
</dbReference>
<accession>A0ABX0NEY5</accession>
<protein>
    <submittedName>
        <fullName evidence="2">DUF4132 domain-containing protein</fullName>
    </submittedName>
</protein>
<keyword evidence="3" id="KW-1185">Reference proteome</keyword>